<dbReference type="PANTHER" id="PTHR30622">
    <property type="entry name" value="UNDECAPRENYL-DIPHOSPHATASE"/>
    <property type="match status" value="1"/>
</dbReference>
<protein>
    <recommendedName>
        <fullName evidence="4 14">Undecaprenyl-diphosphatase</fullName>
        <ecNumber evidence="3 14">3.6.1.27</ecNumber>
    </recommendedName>
    <alternativeName>
        <fullName evidence="12 14">Bacitracin resistance protein</fullName>
    </alternativeName>
    <alternativeName>
        <fullName evidence="11 14">Undecaprenyl pyrophosphate phosphatase</fullName>
    </alternativeName>
</protein>
<dbReference type="GO" id="GO:0005886">
    <property type="term" value="C:plasma membrane"/>
    <property type="evidence" value="ECO:0007669"/>
    <property type="project" value="UniProtKB-SubCell"/>
</dbReference>
<dbReference type="Pfam" id="PF02673">
    <property type="entry name" value="BacA"/>
    <property type="match status" value="1"/>
</dbReference>
<dbReference type="PANTHER" id="PTHR30622:SF4">
    <property type="entry name" value="UNDECAPRENYL-DIPHOSPHATASE"/>
    <property type="match status" value="1"/>
</dbReference>
<dbReference type="GO" id="GO:0071555">
    <property type="term" value="P:cell wall organization"/>
    <property type="evidence" value="ECO:0007669"/>
    <property type="project" value="UniProtKB-KW"/>
</dbReference>
<evidence type="ECO:0000256" key="8">
    <source>
        <dbReference type="ARBA" id="ARBA00022989"/>
    </source>
</evidence>
<feature type="transmembrane region" description="Helical" evidence="14">
    <location>
        <begin position="116"/>
        <end position="133"/>
    </location>
</feature>
<comment type="function">
    <text evidence="14">Catalyzes the dephosphorylation of undecaprenyl diphosphate (UPP). Confers resistance to bacitracin.</text>
</comment>
<dbReference type="GO" id="GO:0046677">
    <property type="term" value="P:response to antibiotic"/>
    <property type="evidence" value="ECO:0007669"/>
    <property type="project" value="UniProtKB-UniRule"/>
</dbReference>
<dbReference type="Proteomes" id="UP000885759">
    <property type="component" value="Unassembled WGS sequence"/>
</dbReference>
<feature type="transmembrane region" description="Helical" evidence="14">
    <location>
        <begin position="185"/>
        <end position="205"/>
    </location>
</feature>
<dbReference type="HAMAP" id="MF_01006">
    <property type="entry name" value="Undec_diphosphatase"/>
    <property type="match status" value="1"/>
</dbReference>
<keyword evidence="14" id="KW-0961">Cell wall biogenesis/degradation</keyword>
<organism evidence="15">
    <name type="scientific">Oceanithermus profundus</name>
    <dbReference type="NCBI Taxonomy" id="187137"/>
    <lineage>
        <taxon>Bacteria</taxon>
        <taxon>Thermotogati</taxon>
        <taxon>Deinococcota</taxon>
        <taxon>Deinococci</taxon>
        <taxon>Thermales</taxon>
        <taxon>Thermaceae</taxon>
        <taxon>Oceanithermus</taxon>
    </lineage>
</organism>
<keyword evidence="7 14" id="KW-0378">Hydrolase</keyword>
<comment type="similarity">
    <text evidence="2 14">Belongs to the UppP family.</text>
</comment>
<evidence type="ECO:0000256" key="13">
    <source>
        <dbReference type="ARBA" id="ARBA00047594"/>
    </source>
</evidence>
<dbReference type="GO" id="GO:0050380">
    <property type="term" value="F:undecaprenyl-diphosphatase activity"/>
    <property type="evidence" value="ECO:0007669"/>
    <property type="project" value="UniProtKB-UniRule"/>
</dbReference>
<keyword evidence="14" id="KW-0573">Peptidoglycan synthesis</keyword>
<accession>A0A7C4VCZ9</accession>
<evidence type="ECO:0000256" key="1">
    <source>
        <dbReference type="ARBA" id="ARBA00004651"/>
    </source>
</evidence>
<evidence type="ECO:0000256" key="5">
    <source>
        <dbReference type="ARBA" id="ARBA00022475"/>
    </source>
</evidence>
<comment type="catalytic activity">
    <reaction evidence="13 14">
        <text>di-trans,octa-cis-undecaprenyl diphosphate + H2O = di-trans,octa-cis-undecaprenyl phosphate + phosphate + H(+)</text>
        <dbReference type="Rhea" id="RHEA:28094"/>
        <dbReference type="ChEBI" id="CHEBI:15377"/>
        <dbReference type="ChEBI" id="CHEBI:15378"/>
        <dbReference type="ChEBI" id="CHEBI:43474"/>
        <dbReference type="ChEBI" id="CHEBI:58405"/>
        <dbReference type="ChEBI" id="CHEBI:60392"/>
        <dbReference type="EC" id="3.6.1.27"/>
    </reaction>
</comment>
<sequence length="264" mass="28216">MDLARAIVLGIVQGLTEFLPVSSSGHLVLADYYLFGGAALPLWVDIASNTGTFLAALLLMRREIVQALSGFFAGLVRREAREREGWKLALLILLASFPALVVGLAIKDVFESINNPYFVSFGLALTGLILWTAPRGGPKDTPARVSYRDAFLGGLAQSLAILPGVSRSGSTITAFLHLGLSPVLAAKLSFLMYAVASFGVMLLGLKDGLPQGVEAGPLLAMIAAAFASGYLAMLWLFGVLKRGQFRWFAPYVWALAALTLLTLR</sequence>
<comment type="subcellular location">
    <subcellularLocation>
        <location evidence="1 14">Cell membrane</location>
        <topology evidence="1 14">Multi-pass membrane protein</topology>
    </subcellularLocation>
</comment>
<feature type="transmembrane region" description="Helical" evidence="14">
    <location>
        <begin position="88"/>
        <end position="110"/>
    </location>
</feature>
<evidence type="ECO:0000313" key="15">
    <source>
        <dbReference type="EMBL" id="HGY09283.1"/>
    </source>
</evidence>
<evidence type="ECO:0000256" key="12">
    <source>
        <dbReference type="ARBA" id="ARBA00032932"/>
    </source>
</evidence>
<evidence type="ECO:0000256" key="14">
    <source>
        <dbReference type="HAMAP-Rule" id="MF_01006"/>
    </source>
</evidence>
<keyword evidence="6 14" id="KW-0812">Transmembrane</keyword>
<keyword evidence="14" id="KW-0133">Cell shape</keyword>
<dbReference type="EMBL" id="DRPZ01000120">
    <property type="protein sequence ID" value="HGY09283.1"/>
    <property type="molecule type" value="Genomic_DNA"/>
</dbReference>
<feature type="transmembrane region" description="Helical" evidence="14">
    <location>
        <begin position="32"/>
        <end position="59"/>
    </location>
</feature>
<evidence type="ECO:0000256" key="11">
    <source>
        <dbReference type="ARBA" id="ARBA00032707"/>
    </source>
</evidence>
<keyword evidence="9 14" id="KW-0472">Membrane</keyword>
<comment type="caution">
    <text evidence="15">The sequence shown here is derived from an EMBL/GenBank/DDBJ whole genome shotgun (WGS) entry which is preliminary data.</text>
</comment>
<evidence type="ECO:0000256" key="4">
    <source>
        <dbReference type="ARBA" id="ARBA00021581"/>
    </source>
</evidence>
<dbReference type="AlphaFoldDB" id="A0A7C4VCZ9"/>
<gene>
    <name evidence="14" type="primary">uppP</name>
    <name evidence="15" type="ORF">ENK37_04410</name>
</gene>
<evidence type="ECO:0000256" key="2">
    <source>
        <dbReference type="ARBA" id="ARBA00010621"/>
    </source>
</evidence>
<proteinExistence type="inferred from homology"/>
<dbReference type="GO" id="GO:0008360">
    <property type="term" value="P:regulation of cell shape"/>
    <property type="evidence" value="ECO:0007669"/>
    <property type="project" value="UniProtKB-KW"/>
</dbReference>
<dbReference type="GO" id="GO:0009252">
    <property type="term" value="P:peptidoglycan biosynthetic process"/>
    <property type="evidence" value="ECO:0007669"/>
    <property type="project" value="UniProtKB-KW"/>
</dbReference>
<keyword evidence="8 14" id="KW-1133">Transmembrane helix</keyword>
<evidence type="ECO:0000256" key="7">
    <source>
        <dbReference type="ARBA" id="ARBA00022801"/>
    </source>
</evidence>
<feature type="transmembrane region" description="Helical" evidence="14">
    <location>
        <begin position="217"/>
        <end position="238"/>
    </location>
</feature>
<keyword evidence="10 14" id="KW-0046">Antibiotic resistance</keyword>
<evidence type="ECO:0000256" key="3">
    <source>
        <dbReference type="ARBA" id="ARBA00012374"/>
    </source>
</evidence>
<evidence type="ECO:0000256" key="6">
    <source>
        <dbReference type="ARBA" id="ARBA00022692"/>
    </source>
</evidence>
<name>A0A7C4VCZ9_9DEIN</name>
<dbReference type="EC" id="3.6.1.27" evidence="3 14"/>
<reference evidence="15" key="1">
    <citation type="journal article" date="2020" name="mSystems">
        <title>Genome- and Community-Level Interaction Insights into Carbon Utilization and Element Cycling Functions of Hydrothermarchaeota in Hydrothermal Sediment.</title>
        <authorList>
            <person name="Zhou Z."/>
            <person name="Liu Y."/>
            <person name="Xu W."/>
            <person name="Pan J."/>
            <person name="Luo Z.H."/>
            <person name="Li M."/>
        </authorList>
    </citation>
    <scope>NUCLEOTIDE SEQUENCE [LARGE SCALE GENOMIC DNA]</scope>
    <source>
        <strain evidence="15">HyVt-570</strain>
    </source>
</reference>
<keyword evidence="5 14" id="KW-1003">Cell membrane</keyword>
<evidence type="ECO:0000256" key="10">
    <source>
        <dbReference type="ARBA" id="ARBA00023251"/>
    </source>
</evidence>
<dbReference type="InterPro" id="IPR003824">
    <property type="entry name" value="UppP"/>
</dbReference>
<comment type="miscellaneous">
    <text evidence="14">Bacitracin is thought to be involved in the inhibition of peptidoglycan synthesis by sequestering undecaprenyl diphosphate, thereby reducing the pool of lipid carrier available.</text>
</comment>
<feature type="transmembrane region" description="Helical" evidence="14">
    <location>
        <begin position="244"/>
        <end position="263"/>
    </location>
</feature>
<evidence type="ECO:0000256" key="9">
    <source>
        <dbReference type="ARBA" id="ARBA00023136"/>
    </source>
</evidence>